<dbReference type="AlphaFoldDB" id="A0A645FWB8"/>
<gene>
    <name evidence="4" type="primary">glnS_37</name>
    <name evidence="4" type="ORF">SDC9_166120</name>
</gene>
<feature type="domain" description="tRNA synthetases class I (E and Q) anti-codon binding" evidence="3">
    <location>
        <begin position="161"/>
        <end position="235"/>
    </location>
</feature>
<name>A0A645FWB8_9ZZZZ</name>
<dbReference type="InterPro" id="IPR050132">
    <property type="entry name" value="Gln/Glu-tRNA_Ligase"/>
</dbReference>
<dbReference type="PANTHER" id="PTHR43097:SF5">
    <property type="entry name" value="GLUTAMATE--TRNA LIGASE"/>
    <property type="match status" value="1"/>
</dbReference>
<proteinExistence type="predicted"/>
<dbReference type="SUPFAM" id="SSF50715">
    <property type="entry name" value="Ribosomal protein L25-like"/>
    <property type="match status" value="1"/>
</dbReference>
<evidence type="ECO:0000259" key="2">
    <source>
        <dbReference type="Pfam" id="PF03950"/>
    </source>
</evidence>
<dbReference type="GO" id="GO:0004819">
    <property type="term" value="F:glutamine-tRNA ligase activity"/>
    <property type="evidence" value="ECO:0007669"/>
    <property type="project" value="UniProtKB-EC"/>
</dbReference>
<protein>
    <submittedName>
        <fullName evidence="4">Glutamine--tRNA ligase</fullName>
        <ecNumber evidence="4">6.1.1.18</ecNumber>
    </submittedName>
</protein>
<dbReference type="Gene3D" id="2.40.240.10">
    <property type="entry name" value="Ribosomal Protein L25, Chain P"/>
    <property type="match status" value="2"/>
</dbReference>
<dbReference type="EC" id="6.1.1.18" evidence="4"/>
<dbReference type="InterPro" id="IPR020061">
    <property type="entry name" value="Glu_tRNA_lig_a-bdl"/>
</dbReference>
<comment type="caution">
    <text evidence="4">The sequence shown here is derived from an EMBL/GenBank/DDBJ whole genome shotgun (WGS) entry which is preliminary data.</text>
</comment>
<dbReference type="GO" id="GO:0005829">
    <property type="term" value="C:cytosol"/>
    <property type="evidence" value="ECO:0007669"/>
    <property type="project" value="TreeGrafter"/>
</dbReference>
<dbReference type="Pfam" id="PF20974">
    <property type="entry name" value="tRNA-synt_1c_C2"/>
    <property type="match status" value="1"/>
</dbReference>
<accession>A0A645FWB8</accession>
<dbReference type="GO" id="GO:0005524">
    <property type="term" value="F:ATP binding"/>
    <property type="evidence" value="ECO:0007669"/>
    <property type="project" value="InterPro"/>
</dbReference>
<reference evidence="4" key="1">
    <citation type="submission" date="2019-08" db="EMBL/GenBank/DDBJ databases">
        <authorList>
            <person name="Kucharzyk K."/>
            <person name="Murdoch R.W."/>
            <person name="Higgins S."/>
            <person name="Loffler F."/>
        </authorList>
    </citation>
    <scope>NUCLEOTIDE SEQUENCE</scope>
</reference>
<dbReference type="InterPro" id="IPR011035">
    <property type="entry name" value="Ribosomal_bL25/Gln-tRNA_synth"/>
</dbReference>
<dbReference type="InterPro" id="IPR049437">
    <property type="entry name" value="tRNA-synt_1c_C2"/>
</dbReference>
<sequence>MDPDDRTPAAIRDFLGRVGVAKVDSVVETAMLEHCVREDLNAHAPRMMAVIDPVKLVIENWPADKTEDILLENHPNIPDMGTRTLSFGREVYIEREDFMEEKVGKFFRLYPGNEVRLKGAYVVKCTGCVKDENGNVTEVLAEYDPDSRGGDPADGRKIKSTIHWVDAATAVDAEIRLYDNLFVDSDPDGEGKDFMTCLNPDSFETLTGCKVEQGLRDATFPAAFQFMRQGYFCLDNKDSAPGRLVFNRSVSLKDGFKK</sequence>
<evidence type="ECO:0000313" key="4">
    <source>
        <dbReference type="EMBL" id="MPN18757.1"/>
    </source>
</evidence>
<dbReference type="PANTHER" id="PTHR43097">
    <property type="entry name" value="GLUTAMINE-TRNA LIGASE"/>
    <property type="match status" value="1"/>
</dbReference>
<dbReference type="InterPro" id="IPR020059">
    <property type="entry name" value="Glu/Gln-tRNA-synth_Ib_codon-bd"/>
</dbReference>
<organism evidence="4">
    <name type="scientific">bioreactor metagenome</name>
    <dbReference type="NCBI Taxonomy" id="1076179"/>
    <lineage>
        <taxon>unclassified sequences</taxon>
        <taxon>metagenomes</taxon>
        <taxon>ecological metagenomes</taxon>
    </lineage>
</organism>
<dbReference type="FunFam" id="2.40.240.10:FF:000001">
    <property type="entry name" value="Glutamine--tRNA ligase"/>
    <property type="match status" value="1"/>
</dbReference>
<dbReference type="GO" id="GO:0006425">
    <property type="term" value="P:glutaminyl-tRNA aminoacylation"/>
    <property type="evidence" value="ECO:0007669"/>
    <property type="project" value="TreeGrafter"/>
</dbReference>
<keyword evidence="4" id="KW-0436">Ligase</keyword>
<feature type="domain" description="Glutamyl/glutaminyl-tRNA synthetase class Ib anti-codon binding" evidence="2">
    <location>
        <begin position="44"/>
        <end position="144"/>
    </location>
</feature>
<evidence type="ECO:0000256" key="1">
    <source>
        <dbReference type="ARBA" id="ARBA00022917"/>
    </source>
</evidence>
<dbReference type="EMBL" id="VSSQ01066162">
    <property type="protein sequence ID" value="MPN18757.1"/>
    <property type="molecule type" value="Genomic_DNA"/>
</dbReference>
<keyword evidence="1" id="KW-0648">Protein biosynthesis</keyword>
<dbReference type="Gene3D" id="1.10.1160.10">
    <property type="entry name" value="Glutamyl-trna Synthetase, Domain 2"/>
    <property type="match status" value="1"/>
</dbReference>
<evidence type="ECO:0000259" key="3">
    <source>
        <dbReference type="Pfam" id="PF20974"/>
    </source>
</evidence>
<dbReference type="Pfam" id="PF03950">
    <property type="entry name" value="tRNA-synt_1c_C"/>
    <property type="match status" value="1"/>
</dbReference>
<dbReference type="InterPro" id="IPR020056">
    <property type="entry name" value="Rbsml_bL25/Gln-tRNA_synth_N"/>
</dbReference>